<keyword evidence="2" id="KW-0677">Repeat</keyword>
<keyword evidence="8" id="KW-1185">Reference proteome</keyword>
<evidence type="ECO:0000256" key="1">
    <source>
        <dbReference type="ARBA" id="ARBA00008894"/>
    </source>
</evidence>
<evidence type="ECO:0000259" key="5">
    <source>
        <dbReference type="Pfam" id="PF00931"/>
    </source>
</evidence>
<reference evidence="7" key="2">
    <citation type="submission" date="2023-06" db="EMBL/GenBank/DDBJ databases">
        <authorList>
            <person name="Ma L."/>
            <person name="Liu K.-W."/>
            <person name="Li Z."/>
            <person name="Hsiao Y.-Y."/>
            <person name="Qi Y."/>
            <person name="Fu T."/>
            <person name="Tang G."/>
            <person name="Zhang D."/>
            <person name="Sun W.-H."/>
            <person name="Liu D.-K."/>
            <person name="Li Y."/>
            <person name="Chen G.-Z."/>
            <person name="Liu X.-D."/>
            <person name="Liao X.-Y."/>
            <person name="Jiang Y.-T."/>
            <person name="Yu X."/>
            <person name="Hao Y."/>
            <person name="Huang J."/>
            <person name="Zhao X.-W."/>
            <person name="Ke S."/>
            <person name="Chen Y.-Y."/>
            <person name="Wu W.-L."/>
            <person name="Hsu J.-L."/>
            <person name="Lin Y.-F."/>
            <person name="Huang M.-D."/>
            <person name="Li C.-Y."/>
            <person name="Huang L."/>
            <person name="Wang Z.-W."/>
            <person name="Zhao X."/>
            <person name="Zhong W.-Y."/>
            <person name="Peng D.-H."/>
            <person name="Ahmad S."/>
            <person name="Lan S."/>
            <person name="Zhang J.-S."/>
            <person name="Tsai W.-C."/>
            <person name="Van De Peer Y."/>
            <person name="Liu Z.-J."/>
        </authorList>
    </citation>
    <scope>NUCLEOTIDE SEQUENCE</scope>
    <source>
        <strain evidence="7">CP</strain>
        <tissue evidence="7">Leaves</tissue>
    </source>
</reference>
<dbReference type="GO" id="GO:0002758">
    <property type="term" value="P:innate immune response-activating signaling pathway"/>
    <property type="evidence" value="ECO:0007669"/>
    <property type="project" value="UniProtKB-ARBA"/>
</dbReference>
<dbReference type="GO" id="GO:0009626">
    <property type="term" value="P:plant-type hypersensitive response"/>
    <property type="evidence" value="ECO:0007669"/>
    <property type="project" value="UniProtKB-ARBA"/>
</dbReference>
<accession>A0AAV9DQH1</accession>
<dbReference type="PANTHER" id="PTHR33463">
    <property type="entry name" value="NB-ARC DOMAIN-CONTAINING PROTEIN-RELATED"/>
    <property type="match status" value="1"/>
</dbReference>
<keyword evidence="4" id="KW-0547">Nucleotide-binding</keyword>
<keyword evidence="3" id="KW-0611">Plant defense</keyword>
<dbReference type="AlphaFoldDB" id="A0AAV9DQH1"/>
<dbReference type="InterPro" id="IPR002182">
    <property type="entry name" value="NB-ARC"/>
</dbReference>
<dbReference type="Gene3D" id="3.80.10.10">
    <property type="entry name" value="Ribonuclease Inhibitor"/>
    <property type="match status" value="2"/>
</dbReference>
<name>A0AAV9DQH1_ACOCL</name>
<dbReference type="SUPFAM" id="SSF52047">
    <property type="entry name" value="RNI-like"/>
    <property type="match status" value="1"/>
</dbReference>
<organism evidence="7 8">
    <name type="scientific">Acorus calamus</name>
    <name type="common">Sweet flag</name>
    <dbReference type="NCBI Taxonomy" id="4465"/>
    <lineage>
        <taxon>Eukaryota</taxon>
        <taxon>Viridiplantae</taxon>
        <taxon>Streptophyta</taxon>
        <taxon>Embryophyta</taxon>
        <taxon>Tracheophyta</taxon>
        <taxon>Spermatophyta</taxon>
        <taxon>Magnoliopsida</taxon>
        <taxon>Liliopsida</taxon>
        <taxon>Acoraceae</taxon>
        <taxon>Acorus</taxon>
    </lineage>
</organism>
<dbReference type="PRINTS" id="PR00364">
    <property type="entry name" value="DISEASERSIST"/>
</dbReference>
<dbReference type="GO" id="GO:0042742">
    <property type="term" value="P:defense response to bacterium"/>
    <property type="evidence" value="ECO:0007669"/>
    <property type="project" value="UniProtKB-ARBA"/>
</dbReference>
<dbReference type="FunFam" id="3.40.50.300:FF:001091">
    <property type="entry name" value="Probable disease resistance protein At1g61300"/>
    <property type="match status" value="1"/>
</dbReference>
<dbReference type="PANTHER" id="PTHR33463:SF218">
    <property type="entry name" value="DISEASE RESISTANCE PROTEIN RPS2-LIKE"/>
    <property type="match status" value="1"/>
</dbReference>
<feature type="domain" description="NB-ARC" evidence="5">
    <location>
        <begin position="155"/>
        <end position="307"/>
    </location>
</feature>
<sequence>MLSSIIHIATGALQFWEPITRHTSYFIHYERYIRDLNDHVKSLEPKMNDFQSQANEVGREPSEIFTCWLKRVEEVQKIAEEMAHKVGGERKQCFTWLSDLGSRYSLGKKAVKKKALIDELLQEKLDIISQPMPTQVIQSLFNEDFKAYQSTDLALQKVMDALQNDGVYKIGLYGMGGVGKTTLAKEIKRRALEQNMFKKAIMVTISQNPNLDTIREKMAEQLEFNVKQYSVSSEKLFSLIKQVGQVLIILDDMWKSLNLSDIGIPPDCCKIILTSRNVEVCKSMRSKEIIQLGVLSSEDSWKMFKDYSEVVESSIDSGNVCCVAREVADECKGLPLAIVTVGRALIEKSLPEWKDALVQLTASVPDNISELKDVFVQLKLSYDYLSPEAKSCLLFCSLFPEDKEIYIEQLTLYAMGEGFLQGVNTLQETKNRVLSLVNKLKASCLLLEGGEKGETVKMHDVVRDVAIYIGSNENHEGYLPKSYQNEPDWNEWENVKDCKRLSLINNNICILPEKPPECLHIQTLLLESNSDFSELKTIPDKFFEGMTTLRVLDLCYIRFISSLPASMSYLTNLQVLDLDSCSSLEDISALGSQNKLQVLSLRNTKVKAWSAVVGKFTGLKYLDLRGIGKLRIPPKVISNLCQLEELHVGGSFTKWEVGGEETGENAPLHEIQSLIKLKTLSIEVDKYWEGMLDRVFIKLERFDIVLGPIITNSWTYEKRASLRASIRVNLSNLGLPGWVSTLLHKTERLELVNSSCPQLDATGGDGLQCMKILELEKCNEMEFIIIDQNRSSIPCTVLPRLKNLQLKNMEKLTGICSSPLPNGSLEELKGLKVDDCSKLNIHQILLMSNDRLEYLYISRHDSMKEIISTCSASRALLPKLRTMFLIELPELMSIWKGDSVLPLGSLSNLTFLDVTKCNELRYALSLSLAQTLESLEELYVYDCKMMEGLIPYDVVVVEEASSAATTFRKSISPFSRIFCNLRHLDIQHCLGVFLFPLRLAQNLIHLERLSIAFCNRMEVIVRGEEGEAEKGEDIVSGEGILFPRLQEVELGELPNLTSFCSVVGAGEAFSPVQLLPSLLKVHVHDCPRLTKLPLGSQSSPNLEMVKGEKEWFEGLVWDDEKSKTRFIPLFEVYEVEKEEEDDGEDEEI</sequence>
<dbReference type="InterPro" id="IPR057135">
    <property type="entry name" value="At4g27190-like_LRR"/>
</dbReference>
<dbReference type="GO" id="GO:0043531">
    <property type="term" value="F:ADP binding"/>
    <property type="evidence" value="ECO:0007669"/>
    <property type="project" value="InterPro"/>
</dbReference>
<dbReference type="InterPro" id="IPR036388">
    <property type="entry name" value="WH-like_DNA-bd_sf"/>
</dbReference>
<comment type="similarity">
    <text evidence="1">Belongs to the disease resistance NB-LRR family.</text>
</comment>
<dbReference type="SUPFAM" id="SSF52540">
    <property type="entry name" value="P-loop containing nucleoside triphosphate hydrolases"/>
    <property type="match status" value="1"/>
</dbReference>
<evidence type="ECO:0000256" key="4">
    <source>
        <dbReference type="ARBA" id="ARBA00022840"/>
    </source>
</evidence>
<protein>
    <submittedName>
        <fullName evidence="7">Disease resistance protein</fullName>
    </submittedName>
</protein>
<dbReference type="Pfam" id="PF23247">
    <property type="entry name" value="LRR_RPS2"/>
    <property type="match status" value="2"/>
</dbReference>
<gene>
    <name evidence="7" type="ORF">QJS10_CPB11g01484</name>
</gene>
<evidence type="ECO:0000259" key="6">
    <source>
        <dbReference type="Pfam" id="PF23247"/>
    </source>
</evidence>
<dbReference type="InterPro" id="IPR050905">
    <property type="entry name" value="Plant_NBS-LRR"/>
</dbReference>
<dbReference type="InterPro" id="IPR027417">
    <property type="entry name" value="P-loop_NTPase"/>
</dbReference>
<dbReference type="InterPro" id="IPR042197">
    <property type="entry name" value="Apaf_helical"/>
</dbReference>
<comment type="caution">
    <text evidence="7">The sequence shown here is derived from an EMBL/GenBank/DDBJ whole genome shotgun (WGS) entry which is preliminary data.</text>
</comment>
<keyword evidence="4" id="KW-0067">ATP-binding</keyword>
<dbReference type="GO" id="GO:0005524">
    <property type="term" value="F:ATP binding"/>
    <property type="evidence" value="ECO:0007669"/>
    <property type="project" value="UniProtKB-KW"/>
</dbReference>
<dbReference type="EMBL" id="JAUJYO010000011">
    <property type="protein sequence ID" value="KAK1303206.1"/>
    <property type="molecule type" value="Genomic_DNA"/>
</dbReference>
<dbReference type="SUPFAM" id="SSF52058">
    <property type="entry name" value="L domain-like"/>
    <property type="match status" value="1"/>
</dbReference>
<dbReference type="InterPro" id="IPR032675">
    <property type="entry name" value="LRR_dom_sf"/>
</dbReference>
<evidence type="ECO:0000256" key="2">
    <source>
        <dbReference type="ARBA" id="ARBA00022737"/>
    </source>
</evidence>
<dbReference type="Pfam" id="PF00931">
    <property type="entry name" value="NB-ARC"/>
    <property type="match status" value="1"/>
</dbReference>
<dbReference type="FunFam" id="1.10.10.10:FF:000322">
    <property type="entry name" value="Probable disease resistance protein At1g63360"/>
    <property type="match status" value="1"/>
</dbReference>
<reference evidence="7" key="1">
    <citation type="journal article" date="2023" name="Nat. Commun.">
        <title>Diploid and tetraploid genomes of Acorus and the evolution of monocots.</title>
        <authorList>
            <person name="Ma L."/>
            <person name="Liu K.W."/>
            <person name="Li Z."/>
            <person name="Hsiao Y.Y."/>
            <person name="Qi Y."/>
            <person name="Fu T."/>
            <person name="Tang G.D."/>
            <person name="Zhang D."/>
            <person name="Sun W.H."/>
            <person name="Liu D.K."/>
            <person name="Li Y."/>
            <person name="Chen G.Z."/>
            <person name="Liu X.D."/>
            <person name="Liao X.Y."/>
            <person name="Jiang Y.T."/>
            <person name="Yu X."/>
            <person name="Hao Y."/>
            <person name="Huang J."/>
            <person name="Zhao X.W."/>
            <person name="Ke S."/>
            <person name="Chen Y.Y."/>
            <person name="Wu W.L."/>
            <person name="Hsu J.L."/>
            <person name="Lin Y.F."/>
            <person name="Huang M.D."/>
            <person name="Li C.Y."/>
            <person name="Huang L."/>
            <person name="Wang Z.W."/>
            <person name="Zhao X."/>
            <person name="Zhong W.Y."/>
            <person name="Peng D.H."/>
            <person name="Ahmad S."/>
            <person name="Lan S."/>
            <person name="Zhang J.S."/>
            <person name="Tsai W.C."/>
            <person name="Van de Peer Y."/>
            <person name="Liu Z.J."/>
        </authorList>
    </citation>
    <scope>NUCLEOTIDE SEQUENCE</scope>
    <source>
        <strain evidence="7">CP</strain>
    </source>
</reference>
<evidence type="ECO:0000313" key="7">
    <source>
        <dbReference type="EMBL" id="KAK1303206.1"/>
    </source>
</evidence>
<dbReference type="Gene3D" id="3.40.50.300">
    <property type="entry name" value="P-loop containing nucleotide triphosphate hydrolases"/>
    <property type="match status" value="1"/>
</dbReference>
<dbReference type="Gene3D" id="1.10.8.430">
    <property type="entry name" value="Helical domain of apoptotic protease-activating factors"/>
    <property type="match status" value="1"/>
</dbReference>
<feature type="domain" description="Disease resistance protein At4g27190-like leucine-rich repeats" evidence="6">
    <location>
        <begin position="974"/>
        <end position="1092"/>
    </location>
</feature>
<dbReference type="Proteomes" id="UP001180020">
    <property type="component" value="Unassembled WGS sequence"/>
</dbReference>
<proteinExistence type="inferred from homology"/>
<feature type="domain" description="Disease resistance protein At4g27190-like leucine-rich repeats" evidence="6">
    <location>
        <begin position="801"/>
        <end position="944"/>
    </location>
</feature>
<evidence type="ECO:0000256" key="3">
    <source>
        <dbReference type="ARBA" id="ARBA00022821"/>
    </source>
</evidence>
<dbReference type="Gene3D" id="1.10.10.10">
    <property type="entry name" value="Winged helix-like DNA-binding domain superfamily/Winged helix DNA-binding domain"/>
    <property type="match status" value="1"/>
</dbReference>
<evidence type="ECO:0000313" key="8">
    <source>
        <dbReference type="Proteomes" id="UP001180020"/>
    </source>
</evidence>